<evidence type="ECO:0000313" key="8">
    <source>
        <dbReference type="Proteomes" id="UP001620645"/>
    </source>
</evidence>
<dbReference type="GO" id="GO:0005737">
    <property type="term" value="C:cytoplasm"/>
    <property type="evidence" value="ECO:0007669"/>
    <property type="project" value="UniProtKB-SubCell"/>
</dbReference>
<proteinExistence type="inferred from homology"/>
<feature type="compositionally biased region" description="Pro residues" evidence="6">
    <location>
        <begin position="342"/>
        <end position="370"/>
    </location>
</feature>
<feature type="repeat" description="WD" evidence="4">
    <location>
        <begin position="442"/>
        <end position="472"/>
    </location>
</feature>
<dbReference type="GO" id="GO:0031929">
    <property type="term" value="P:TOR signaling"/>
    <property type="evidence" value="ECO:0007669"/>
    <property type="project" value="UniProtKB-UniRule"/>
</dbReference>
<dbReference type="Proteomes" id="UP001620645">
    <property type="component" value="Unassembled WGS sequence"/>
</dbReference>
<comment type="function">
    <text evidence="5">Subunit of TORC1 and TORC2, which regulate cell growth and survival in response to nutrient and hormonal signals.</text>
</comment>
<dbReference type="InterPro" id="IPR019775">
    <property type="entry name" value="WD40_repeat_CS"/>
</dbReference>
<dbReference type="SUPFAM" id="SSF50978">
    <property type="entry name" value="WD40 repeat-like"/>
    <property type="match status" value="1"/>
</dbReference>
<dbReference type="SMART" id="SM00320">
    <property type="entry name" value="WD40"/>
    <property type="match status" value="6"/>
</dbReference>
<keyword evidence="3 5" id="KW-0677">Repeat</keyword>
<dbReference type="InterPro" id="IPR037588">
    <property type="entry name" value="MLST8"/>
</dbReference>
<dbReference type="InterPro" id="IPR015943">
    <property type="entry name" value="WD40/YVTN_repeat-like_dom_sf"/>
</dbReference>
<feature type="repeat" description="WD" evidence="4">
    <location>
        <begin position="386"/>
        <end position="418"/>
    </location>
</feature>
<feature type="repeat" description="WD" evidence="4">
    <location>
        <begin position="1"/>
        <end position="30"/>
    </location>
</feature>
<evidence type="ECO:0000256" key="1">
    <source>
        <dbReference type="ARBA" id="ARBA00009890"/>
    </source>
</evidence>
<feature type="repeat" description="WD" evidence="4">
    <location>
        <begin position="74"/>
        <end position="115"/>
    </location>
</feature>
<evidence type="ECO:0000256" key="5">
    <source>
        <dbReference type="RuleBase" id="RU369068"/>
    </source>
</evidence>
<keyword evidence="8" id="KW-1185">Reference proteome</keyword>
<dbReference type="InterPro" id="IPR020472">
    <property type="entry name" value="WD40_PAC1"/>
</dbReference>
<dbReference type="EMBL" id="JBICCN010000356">
    <property type="protein sequence ID" value="KAL3074844.1"/>
    <property type="molecule type" value="Genomic_DNA"/>
</dbReference>
<name>A0ABD2I412_HETSC</name>
<reference evidence="7 8" key="1">
    <citation type="submission" date="2024-10" db="EMBL/GenBank/DDBJ databases">
        <authorList>
            <person name="Kim D."/>
        </authorList>
    </citation>
    <scope>NUCLEOTIDE SEQUENCE [LARGE SCALE GENOMIC DNA]</scope>
    <source>
        <strain evidence="7">Taebaek</strain>
    </source>
</reference>
<accession>A0ABD2I412</accession>
<dbReference type="AlphaFoldDB" id="A0ABD2I412"/>
<organism evidence="7 8">
    <name type="scientific">Heterodera schachtii</name>
    <name type="common">Sugarbeet cyst nematode worm</name>
    <name type="synonym">Tylenchus schachtii</name>
    <dbReference type="NCBI Taxonomy" id="97005"/>
    <lineage>
        <taxon>Eukaryota</taxon>
        <taxon>Metazoa</taxon>
        <taxon>Ecdysozoa</taxon>
        <taxon>Nematoda</taxon>
        <taxon>Chromadorea</taxon>
        <taxon>Rhabditida</taxon>
        <taxon>Tylenchina</taxon>
        <taxon>Tylenchomorpha</taxon>
        <taxon>Tylenchoidea</taxon>
        <taxon>Heteroderidae</taxon>
        <taxon>Heteroderinae</taxon>
        <taxon>Heterodera</taxon>
    </lineage>
</organism>
<comment type="subcellular location">
    <subcellularLocation>
        <location evidence="5">Cytoplasm</location>
    </subcellularLocation>
</comment>
<evidence type="ECO:0000256" key="6">
    <source>
        <dbReference type="SAM" id="MobiDB-lite"/>
    </source>
</evidence>
<dbReference type="PANTHER" id="PTHR19842">
    <property type="entry name" value="G BETA-LIKE PROTEIN GBL"/>
    <property type="match status" value="1"/>
</dbReference>
<gene>
    <name evidence="7" type="ORF">niasHS_014289</name>
</gene>
<dbReference type="InterPro" id="IPR001680">
    <property type="entry name" value="WD40_rpt"/>
</dbReference>
<dbReference type="GO" id="GO:0031931">
    <property type="term" value="C:TORC1 complex"/>
    <property type="evidence" value="ECO:0007669"/>
    <property type="project" value="UniProtKB-UniRule"/>
</dbReference>
<comment type="caution">
    <text evidence="7">The sequence shown here is derived from an EMBL/GenBank/DDBJ whole genome shotgun (WGS) entry which is preliminary data.</text>
</comment>
<dbReference type="Gene3D" id="2.130.10.10">
    <property type="entry name" value="YVTN repeat-like/Quinoprotein amine dehydrogenase"/>
    <property type="match status" value="2"/>
</dbReference>
<evidence type="ECO:0000313" key="7">
    <source>
        <dbReference type="EMBL" id="KAL3074844.1"/>
    </source>
</evidence>
<feature type="region of interest" description="Disordered" evidence="6">
    <location>
        <begin position="342"/>
        <end position="378"/>
    </location>
</feature>
<dbReference type="PROSITE" id="PS50294">
    <property type="entry name" value="WD_REPEATS_REGION"/>
    <property type="match status" value="1"/>
</dbReference>
<sequence>MGMTRPMLVSAAMDATIRIWDVASQKQLEALPYKESQVNNICITPDGAQLLVGAWQNIRFYDLQCPTAQGLHTFSVHEKNVTSVGFQVDGAWMYTGGEDCMAKIWDMRNNQLNCQRIFQVNTPVHSVVLHPNQVELIVADSTGAIYLWDLRSDRDDSLITEVDMSEFVVHVDIDQVGRQCAAVTNRGNLFLWDVSHTGGTMMQQQQQQNMPFHQRQQQMTAAGADKENEVTEDGIGIGGGAEDEQQQTQQSTAERILLPPLAPPPMADFNLFQIPTQPQLFQQQQQERSAAVLMPPHHHHQHIHHHVPATQLQQQPVQPYLVHHLPQLQHHQQPHHHPVVVPPHAQPVQPHHPPPLAVPQPMRPSPPPLSMPGAGATKHHHQCAKVRAHNTFGLKCRFRPDGLAVATTSADQTAKLWSCSSNTHKLLNTYSVPGNKWVWDCAFTNDSSHMVTASSDGILRMWELNTCKVVRTYQGHSLGITAMAFRDCR</sequence>
<dbReference type="GO" id="GO:0031932">
    <property type="term" value="C:TORC2 complex"/>
    <property type="evidence" value="ECO:0007669"/>
    <property type="project" value="UniProtKB-UniRule"/>
</dbReference>
<dbReference type="PROSITE" id="PS00678">
    <property type="entry name" value="WD_REPEATS_1"/>
    <property type="match status" value="3"/>
</dbReference>
<evidence type="ECO:0000256" key="3">
    <source>
        <dbReference type="ARBA" id="ARBA00022737"/>
    </source>
</evidence>
<dbReference type="PROSITE" id="PS50082">
    <property type="entry name" value="WD_REPEATS_2"/>
    <property type="match status" value="4"/>
</dbReference>
<protein>
    <recommendedName>
        <fullName evidence="5">Target of rapamycin complex subunit lst8</fullName>
        <shortName evidence="5">TORC subunit lst8</shortName>
    </recommendedName>
</protein>
<comment type="similarity">
    <text evidence="1 5">Belongs to the WD repeat LST8 family.</text>
</comment>
<comment type="subunit">
    <text evidence="5">Part of TORC1 complex. Part of the TORC2 complex.</text>
</comment>
<evidence type="ECO:0000256" key="4">
    <source>
        <dbReference type="PROSITE-ProRule" id="PRU00221"/>
    </source>
</evidence>
<dbReference type="PRINTS" id="PR00320">
    <property type="entry name" value="GPROTEINBRPT"/>
</dbReference>
<dbReference type="PANTHER" id="PTHR19842:SF0">
    <property type="entry name" value="TARGET OF RAPAMYCIN COMPLEX SUBUNIT LST8"/>
    <property type="match status" value="1"/>
</dbReference>
<keyword evidence="2 4" id="KW-0853">WD repeat</keyword>
<dbReference type="Pfam" id="PF00400">
    <property type="entry name" value="WD40"/>
    <property type="match status" value="3"/>
</dbReference>
<dbReference type="InterPro" id="IPR036322">
    <property type="entry name" value="WD40_repeat_dom_sf"/>
</dbReference>
<keyword evidence="5" id="KW-0963">Cytoplasm</keyword>
<evidence type="ECO:0000256" key="2">
    <source>
        <dbReference type="ARBA" id="ARBA00022574"/>
    </source>
</evidence>